<dbReference type="EMBL" id="CAJVQB010007351">
    <property type="protein sequence ID" value="CAG8701672.1"/>
    <property type="molecule type" value="Genomic_DNA"/>
</dbReference>
<feature type="non-terminal residue" evidence="1">
    <location>
        <position position="171"/>
    </location>
</feature>
<accession>A0ABN7UZQ3</accession>
<proteinExistence type="predicted"/>
<sequence>MYLTLSHYRKRKIYKHDQGSLIKGVLRIIQIKNIELKIQFEDKVMITSQLEKVITDIEIQHWLTDTHLLTMDRVLVIKTSNELMKELFRGKNIAQWLIAMNMYIRDPAQNPDATYPRCEKEVEDDRHWIICEANMITLDEIIRQAVDRCLLVIDRKKKRQMGDEQVQEYIE</sequence>
<reference evidence="1 2" key="1">
    <citation type="submission" date="2021-06" db="EMBL/GenBank/DDBJ databases">
        <authorList>
            <person name="Kallberg Y."/>
            <person name="Tangrot J."/>
            <person name="Rosling A."/>
        </authorList>
    </citation>
    <scope>NUCLEOTIDE SEQUENCE [LARGE SCALE GENOMIC DNA]</scope>
    <source>
        <strain evidence="1 2">120-4 pot B 10/14</strain>
    </source>
</reference>
<organism evidence="1 2">
    <name type="scientific">Gigaspora margarita</name>
    <dbReference type="NCBI Taxonomy" id="4874"/>
    <lineage>
        <taxon>Eukaryota</taxon>
        <taxon>Fungi</taxon>
        <taxon>Fungi incertae sedis</taxon>
        <taxon>Mucoromycota</taxon>
        <taxon>Glomeromycotina</taxon>
        <taxon>Glomeromycetes</taxon>
        <taxon>Diversisporales</taxon>
        <taxon>Gigasporaceae</taxon>
        <taxon>Gigaspora</taxon>
    </lineage>
</organism>
<name>A0ABN7UZQ3_GIGMA</name>
<evidence type="ECO:0000313" key="1">
    <source>
        <dbReference type="EMBL" id="CAG8701672.1"/>
    </source>
</evidence>
<evidence type="ECO:0000313" key="2">
    <source>
        <dbReference type="Proteomes" id="UP000789901"/>
    </source>
</evidence>
<keyword evidence="2" id="KW-1185">Reference proteome</keyword>
<dbReference type="Proteomes" id="UP000789901">
    <property type="component" value="Unassembled WGS sequence"/>
</dbReference>
<comment type="caution">
    <text evidence="1">The sequence shown here is derived from an EMBL/GenBank/DDBJ whole genome shotgun (WGS) entry which is preliminary data.</text>
</comment>
<gene>
    <name evidence="1" type="ORF">GMARGA_LOCUS12163</name>
</gene>
<protein>
    <submittedName>
        <fullName evidence="1">38797_t:CDS:1</fullName>
    </submittedName>
</protein>